<dbReference type="EMBL" id="CM056743">
    <property type="protein sequence ID" value="KAJ8672574.1"/>
    <property type="molecule type" value="Genomic_DNA"/>
</dbReference>
<sequence length="150" mass="17284">MHWTAHLADDVQNMQCDLSHYTAFPFENYLQFLRKKIKSGFNPLVQLCNRVAEERSMEAFPVKLPEQVEILSPKKILQECDTTIEKIRYKDVTLSKKAPNNTVMMKSGDILVIDGMTLPCSERDLNKIQITGKTLQKLEMCSTILQLHQN</sequence>
<evidence type="ECO:0000313" key="2">
    <source>
        <dbReference type="Proteomes" id="UP001239111"/>
    </source>
</evidence>
<proteinExistence type="predicted"/>
<keyword evidence="2" id="KW-1185">Reference proteome</keyword>
<reference evidence="1" key="1">
    <citation type="submission" date="2023-04" db="EMBL/GenBank/DDBJ databases">
        <title>A chromosome-level genome assembly of the parasitoid wasp Eretmocerus hayati.</title>
        <authorList>
            <person name="Zhong Y."/>
            <person name="Liu S."/>
            <person name="Liu Y."/>
        </authorList>
    </citation>
    <scope>NUCLEOTIDE SEQUENCE</scope>
    <source>
        <strain evidence="1">ZJU_SS_LIU_2023</strain>
    </source>
</reference>
<name>A0ACC2NQJ7_9HYME</name>
<accession>A0ACC2NQJ7</accession>
<protein>
    <submittedName>
        <fullName evidence="1">Uncharacterized protein</fullName>
    </submittedName>
</protein>
<evidence type="ECO:0000313" key="1">
    <source>
        <dbReference type="EMBL" id="KAJ8672574.1"/>
    </source>
</evidence>
<comment type="caution">
    <text evidence="1">The sequence shown here is derived from an EMBL/GenBank/DDBJ whole genome shotgun (WGS) entry which is preliminary data.</text>
</comment>
<gene>
    <name evidence="1" type="ORF">QAD02_003833</name>
</gene>
<dbReference type="Proteomes" id="UP001239111">
    <property type="component" value="Chromosome 3"/>
</dbReference>
<organism evidence="1 2">
    <name type="scientific">Eretmocerus hayati</name>
    <dbReference type="NCBI Taxonomy" id="131215"/>
    <lineage>
        <taxon>Eukaryota</taxon>
        <taxon>Metazoa</taxon>
        <taxon>Ecdysozoa</taxon>
        <taxon>Arthropoda</taxon>
        <taxon>Hexapoda</taxon>
        <taxon>Insecta</taxon>
        <taxon>Pterygota</taxon>
        <taxon>Neoptera</taxon>
        <taxon>Endopterygota</taxon>
        <taxon>Hymenoptera</taxon>
        <taxon>Apocrita</taxon>
        <taxon>Proctotrupomorpha</taxon>
        <taxon>Chalcidoidea</taxon>
        <taxon>Aphelinidae</taxon>
        <taxon>Aphelininae</taxon>
        <taxon>Eretmocerus</taxon>
    </lineage>
</organism>